<protein>
    <submittedName>
        <fullName evidence="2">Uncharacterized protein</fullName>
    </submittedName>
</protein>
<dbReference type="Proteomes" id="UP000053263">
    <property type="component" value="Unassembled WGS sequence"/>
</dbReference>
<evidence type="ECO:0000313" key="3">
    <source>
        <dbReference type="Proteomes" id="UP000053263"/>
    </source>
</evidence>
<dbReference type="EMBL" id="KN832582">
    <property type="protein sequence ID" value="KII83132.1"/>
    <property type="molecule type" value="Genomic_DNA"/>
</dbReference>
<name>A0A0C9SPY9_PLICR</name>
<gene>
    <name evidence="2" type="ORF">PLICRDRAFT_180691</name>
</gene>
<keyword evidence="3" id="KW-1185">Reference proteome</keyword>
<sequence length="371" mass="41324">EKHKRDPKRFLQSSNLLLELLPLVDSDAHSSQGSILYENGVQRNDLDRLLLFREHAPSRRAIKSDGGPYAEDVIRTRHGFFSAAISRIYTYTFNAPNLSQSRHPRVFRNVNAFLDIVADTSLPQGYIPNICAAPPPRVRVSASPLKSGKAASNGLGKSDRRAGCHLRPAHNGSRSSSKNRKLFPFPQLGSRRDKMGDVIYDLSKGAIQGLERLGLLHLKDNANKDAARAACRKAFVELHTWLSGSLTAAQRTKTTYDVIMLEHALCKAPLPFVQLTSLSCRPDLIDIDDDADEDDDSTPTVRTYQNYGSLVRAVNVHRKGATQAASDVWYFTRKLLSTTPPATLPENDETYLDRPPPKRRTVCRMPTVQTP</sequence>
<feature type="non-terminal residue" evidence="2">
    <location>
        <position position="371"/>
    </location>
</feature>
<evidence type="ECO:0000256" key="1">
    <source>
        <dbReference type="SAM" id="MobiDB-lite"/>
    </source>
</evidence>
<feature type="region of interest" description="Disordered" evidence="1">
    <location>
        <begin position="141"/>
        <end position="186"/>
    </location>
</feature>
<accession>A0A0C9SPY9</accession>
<feature type="region of interest" description="Disordered" evidence="1">
    <location>
        <begin position="342"/>
        <end position="371"/>
    </location>
</feature>
<proteinExistence type="predicted"/>
<dbReference type="AlphaFoldDB" id="A0A0C9SPY9"/>
<organism evidence="2 3">
    <name type="scientific">Plicaturopsis crispa FD-325 SS-3</name>
    <dbReference type="NCBI Taxonomy" id="944288"/>
    <lineage>
        <taxon>Eukaryota</taxon>
        <taxon>Fungi</taxon>
        <taxon>Dikarya</taxon>
        <taxon>Basidiomycota</taxon>
        <taxon>Agaricomycotina</taxon>
        <taxon>Agaricomycetes</taxon>
        <taxon>Agaricomycetidae</taxon>
        <taxon>Amylocorticiales</taxon>
        <taxon>Amylocorticiaceae</taxon>
        <taxon>Plicatura</taxon>
        <taxon>Plicaturopsis crispa</taxon>
    </lineage>
</organism>
<dbReference type="HOGENOM" id="CLU_747142_0_0_1"/>
<reference evidence="2 3" key="1">
    <citation type="submission" date="2014-06" db="EMBL/GenBank/DDBJ databases">
        <title>Evolutionary Origins and Diversification of the Mycorrhizal Mutualists.</title>
        <authorList>
            <consortium name="DOE Joint Genome Institute"/>
            <consortium name="Mycorrhizal Genomics Consortium"/>
            <person name="Kohler A."/>
            <person name="Kuo A."/>
            <person name="Nagy L.G."/>
            <person name="Floudas D."/>
            <person name="Copeland A."/>
            <person name="Barry K.W."/>
            <person name="Cichocki N."/>
            <person name="Veneault-Fourrey C."/>
            <person name="LaButti K."/>
            <person name="Lindquist E.A."/>
            <person name="Lipzen A."/>
            <person name="Lundell T."/>
            <person name="Morin E."/>
            <person name="Murat C."/>
            <person name="Riley R."/>
            <person name="Ohm R."/>
            <person name="Sun H."/>
            <person name="Tunlid A."/>
            <person name="Henrissat B."/>
            <person name="Grigoriev I.V."/>
            <person name="Hibbett D.S."/>
            <person name="Martin F."/>
        </authorList>
    </citation>
    <scope>NUCLEOTIDE SEQUENCE [LARGE SCALE GENOMIC DNA]</scope>
    <source>
        <strain evidence="2 3">FD-325 SS-3</strain>
    </source>
</reference>
<dbReference type="OrthoDB" id="2934473at2759"/>
<evidence type="ECO:0000313" key="2">
    <source>
        <dbReference type="EMBL" id="KII83132.1"/>
    </source>
</evidence>